<organism evidence="4">
    <name type="scientific">Volvox carteri f. nagariensis</name>
    <dbReference type="NCBI Taxonomy" id="3068"/>
    <lineage>
        <taxon>Eukaryota</taxon>
        <taxon>Viridiplantae</taxon>
        <taxon>Chlorophyta</taxon>
        <taxon>core chlorophytes</taxon>
        <taxon>Chlorophyceae</taxon>
        <taxon>CS clade</taxon>
        <taxon>Chlamydomonadales</taxon>
        <taxon>Volvocaceae</taxon>
        <taxon>Volvox</taxon>
    </lineage>
</organism>
<keyword evidence="1" id="KW-0175">Coiled coil</keyword>
<dbReference type="RefSeq" id="XP_002952339.1">
    <property type="nucleotide sequence ID" value="XM_002952293.1"/>
</dbReference>
<dbReference type="SUPFAM" id="SSF57959">
    <property type="entry name" value="Leucine zipper domain"/>
    <property type="match status" value="1"/>
</dbReference>
<evidence type="ECO:0000313" key="4">
    <source>
        <dbReference type="Proteomes" id="UP000001058"/>
    </source>
</evidence>
<feature type="compositionally biased region" description="Basic and acidic residues" evidence="2">
    <location>
        <begin position="565"/>
        <end position="574"/>
    </location>
</feature>
<evidence type="ECO:0000256" key="2">
    <source>
        <dbReference type="SAM" id="MobiDB-lite"/>
    </source>
</evidence>
<feature type="region of interest" description="Disordered" evidence="2">
    <location>
        <begin position="206"/>
        <end position="236"/>
    </location>
</feature>
<dbReference type="InterPro" id="IPR046347">
    <property type="entry name" value="bZIP_sf"/>
</dbReference>
<evidence type="ECO:0008006" key="5">
    <source>
        <dbReference type="Google" id="ProtNLM"/>
    </source>
</evidence>
<reference evidence="3 4" key="1">
    <citation type="journal article" date="2010" name="Science">
        <title>Genomic analysis of organismal complexity in the multicellular green alga Volvox carteri.</title>
        <authorList>
            <person name="Prochnik S.E."/>
            <person name="Umen J."/>
            <person name="Nedelcu A.M."/>
            <person name="Hallmann A."/>
            <person name="Miller S.M."/>
            <person name="Nishii I."/>
            <person name="Ferris P."/>
            <person name="Kuo A."/>
            <person name="Mitros T."/>
            <person name="Fritz-Laylin L.K."/>
            <person name="Hellsten U."/>
            <person name="Chapman J."/>
            <person name="Simakov O."/>
            <person name="Rensing S.A."/>
            <person name="Terry A."/>
            <person name="Pangilinan J."/>
            <person name="Kapitonov V."/>
            <person name="Jurka J."/>
            <person name="Salamov A."/>
            <person name="Shapiro H."/>
            <person name="Schmutz J."/>
            <person name="Grimwood J."/>
            <person name="Lindquist E."/>
            <person name="Lucas S."/>
            <person name="Grigoriev I.V."/>
            <person name="Schmitt R."/>
            <person name="Kirk D."/>
            <person name="Rokhsar D.S."/>
        </authorList>
    </citation>
    <scope>NUCLEOTIDE SEQUENCE [LARGE SCALE GENOMIC DNA]</scope>
    <source>
        <strain evidence="4">f. Nagariensis / Eve</strain>
    </source>
</reference>
<dbReference type="InParanoid" id="D8U120"/>
<dbReference type="AlphaFoldDB" id="D8U120"/>
<feature type="compositionally biased region" description="Low complexity" evidence="2">
    <location>
        <begin position="266"/>
        <end position="285"/>
    </location>
</feature>
<dbReference type="OrthoDB" id="551815at2759"/>
<feature type="compositionally biased region" description="Polar residues" evidence="2">
    <location>
        <begin position="543"/>
        <end position="564"/>
    </location>
</feature>
<gene>
    <name evidence="3" type="ORF">VOLCADRAFT_105473</name>
</gene>
<sequence length="765" mass="80294">MAPVVKIRQFLASKANGNAPGQDVRVSTPLLRLKLQSRTTTPTVTPGGKSEPVEQNQATLDAAVRASTTSAVADEHIKESGQESIGTNLKLTVIQVPLLPKPEVARPTPPADPKALLQRLHDLRTAGDSLLASQAGAKRIGGPIPAFPPSPSPHAGPSAAMTAAIPQGFSFRSPAKTTRTAITAAVAQSEHQLMNPRMPYTTLPASPSARTPGFGTAFGAATSQPYPSSGPSPPSMVGLREQELKDTGGGFLTHFADPRELCTPAPRRAAGGSGSSAAAAAPKGGITTGGGHGDVGTLRLSKARGCCALMRKGSDMHNVQVWIEAAHKGCVSLPGPCDLKTTAMRTTISMGLCGPSAFPTAFSAFDLDAQASCEPFGNAESMPWQPQPQTSTSNLASCTTFSVPWNNFLESSDRPAGGSSSAAEPAATAALTMPYGLGVGTQASTSSSGCTTGVGGAVADTMTPPATTTSSVWAQLTQPIQPSASALGFAAIPGTVAAVSGSGGSGFLGATTQLSGLRHALEDDRNTLYNNPQQQQQQQQQQASGSPSCSQPSNTVGSTGNSNAKNRDAQRRFRQRQREAFAAMELNVRELEQQLQSLRREKRMVEQHNEVLLKQLRAYEQKAAQHEQDKQDRAFGNKEDNDPSLFPTTFFLLLLAVVTQLVAISKPLSMRAQVQTVGFPGMDRQNTQSRASVQHHALSLAVVSNSRRKLVNVSYLAIAEWRGADVAPHVCFLPLRVGRSISVWGESLTSGLRGPVGRNSLTNKQ</sequence>
<feature type="region of interest" description="Disordered" evidence="2">
    <location>
        <begin position="531"/>
        <end position="574"/>
    </location>
</feature>
<name>D8U120_VOLCA</name>
<dbReference type="KEGG" id="vcn:VOLCADRAFT_105473"/>
<dbReference type="Proteomes" id="UP000001058">
    <property type="component" value="Unassembled WGS sequence"/>
</dbReference>
<evidence type="ECO:0000313" key="3">
    <source>
        <dbReference type="EMBL" id="EFJ46482.1"/>
    </source>
</evidence>
<dbReference type="GeneID" id="9628590"/>
<accession>D8U120</accession>
<feature type="coiled-coil region" evidence="1">
    <location>
        <begin position="574"/>
        <end position="629"/>
    </location>
</feature>
<keyword evidence="4" id="KW-1185">Reference proteome</keyword>
<dbReference type="EMBL" id="GL378350">
    <property type="protein sequence ID" value="EFJ46482.1"/>
    <property type="molecule type" value="Genomic_DNA"/>
</dbReference>
<feature type="compositionally biased region" description="Low complexity" evidence="2">
    <location>
        <begin position="533"/>
        <end position="542"/>
    </location>
</feature>
<dbReference type="GO" id="GO:0003700">
    <property type="term" value="F:DNA-binding transcription factor activity"/>
    <property type="evidence" value="ECO:0007669"/>
    <property type="project" value="InterPro"/>
</dbReference>
<feature type="region of interest" description="Disordered" evidence="2">
    <location>
        <begin position="266"/>
        <end position="293"/>
    </location>
</feature>
<protein>
    <recommendedName>
        <fullName evidence="5">BZIP domain-containing protein</fullName>
    </recommendedName>
</protein>
<evidence type="ECO:0000256" key="1">
    <source>
        <dbReference type="SAM" id="Coils"/>
    </source>
</evidence>
<proteinExistence type="predicted"/>